<keyword evidence="3" id="KW-1185">Reference proteome</keyword>
<organism evidence="2 3">
    <name type="scientific">Pleuronectes platessa</name>
    <name type="common">European plaice</name>
    <dbReference type="NCBI Taxonomy" id="8262"/>
    <lineage>
        <taxon>Eukaryota</taxon>
        <taxon>Metazoa</taxon>
        <taxon>Chordata</taxon>
        <taxon>Craniata</taxon>
        <taxon>Vertebrata</taxon>
        <taxon>Euteleostomi</taxon>
        <taxon>Actinopterygii</taxon>
        <taxon>Neopterygii</taxon>
        <taxon>Teleostei</taxon>
        <taxon>Neoteleostei</taxon>
        <taxon>Acanthomorphata</taxon>
        <taxon>Carangaria</taxon>
        <taxon>Pleuronectiformes</taxon>
        <taxon>Pleuronectoidei</taxon>
        <taxon>Pleuronectidae</taxon>
        <taxon>Pleuronectes</taxon>
    </lineage>
</organism>
<feature type="region of interest" description="Disordered" evidence="1">
    <location>
        <begin position="90"/>
        <end position="110"/>
    </location>
</feature>
<dbReference type="AlphaFoldDB" id="A0A9N7V473"/>
<evidence type="ECO:0000313" key="3">
    <source>
        <dbReference type="Proteomes" id="UP001153269"/>
    </source>
</evidence>
<evidence type="ECO:0000313" key="2">
    <source>
        <dbReference type="EMBL" id="CAB1441811.1"/>
    </source>
</evidence>
<dbReference type="Proteomes" id="UP001153269">
    <property type="component" value="Unassembled WGS sequence"/>
</dbReference>
<dbReference type="EMBL" id="CADEAL010002713">
    <property type="protein sequence ID" value="CAB1441811.1"/>
    <property type="molecule type" value="Genomic_DNA"/>
</dbReference>
<evidence type="ECO:0000256" key="1">
    <source>
        <dbReference type="SAM" id="MobiDB-lite"/>
    </source>
</evidence>
<feature type="compositionally biased region" description="Polar residues" evidence="1">
    <location>
        <begin position="100"/>
        <end position="110"/>
    </location>
</feature>
<comment type="caution">
    <text evidence="2">The sequence shown here is derived from an EMBL/GenBank/DDBJ whole genome shotgun (WGS) entry which is preliminary data.</text>
</comment>
<reference evidence="2" key="1">
    <citation type="submission" date="2020-03" db="EMBL/GenBank/DDBJ databases">
        <authorList>
            <person name="Weist P."/>
        </authorList>
    </citation>
    <scope>NUCLEOTIDE SEQUENCE</scope>
</reference>
<gene>
    <name evidence="2" type="ORF">PLEPLA_LOCUS29538</name>
</gene>
<accession>A0A9N7V473</accession>
<proteinExistence type="predicted"/>
<protein>
    <submittedName>
        <fullName evidence="2">Uncharacterized protein</fullName>
    </submittedName>
</protein>
<name>A0A9N7V473_PLEPL</name>
<sequence length="110" mass="12888">MAPPRPNTYPPRMWYQGFIKYQALCNIKHQGQAACLLCSRLEGWDPKECWRWKLEFFHSKKSRKLEEKAWEETSNRRVVTPTVRHCCPYQLPAGNMKTDPASSRSTGMGR</sequence>